<keyword evidence="3" id="KW-1185">Reference proteome</keyword>
<dbReference type="Proteomes" id="UP000266841">
    <property type="component" value="Unassembled WGS sequence"/>
</dbReference>
<reference evidence="2 3" key="1">
    <citation type="journal article" date="2012" name="Genome Biol.">
        <title>Genome and low-iron response of an oceanic diatom adapted to chronic iron limitation.</title>
        <authorList>
            <person name="Lommer M."/>
            <person name="Specht M."/>
            <person name="Roy A.S."/>
            <person name="Kraemer L."/>
            <person name="Andreson R."/>
            <person name="Gutowska M.A."/>
            <person name="Wolf J."/>
            <person name="Bergner S.V."/>
            <person name="Schilhabel M.B."/>
            <person name="Klostermeier U.C."/>
            <person name="Beiko R.G."/>
            <person name="Rosenstiel P."/>
            <person name="Hippler M."/>
            <person name="Laroche J."/>
        </authorList>
    </citation>
    <scope>NUCLEOTIDE SEQUENCE [LARGE SCALE GENOMIC DNA]</scope>
    <source>
        <strain evidence="2 3">CCMP1005</strain>
    </source>
</reference>
<comment type="caution">
    <text evidence="2">The sequence shown here is derived from an EMBL/GenBank/DDBJ whole genome shotgun (WGS) entry which is preliminary data.</text>
</comment>
<feature type="region of interest" description="Disordered" evidence="1">
    <location>
        <begin position="1"/>
        <end position="31"/>
    </location>
</feature>
<organism evidence="2 3">
    <name type="scientific">Thalassiosira oceanica</name>
    <name type="common">Marine diatom</name>
    <dbReference type="NCBI Taxonomy" id="159749"/>
    <lineage>
        <taxon>Eukaryota</taxon>
        <taxon>Sar</taxon>
        <taxon>Stramenopiles</taxon>
        <taxon>Ochrophyta</taxon>
        <taxon>Bacillariophyta</taxon>
        <taxon>Coscinodiscophyceae</taxon>
        <taxon>Thalassiosirophycidae</taxon>
        <taxon>Thalassiosirales</taxon>
        <taxon>Thalassiosiraceae</taxon>
        <taxon>Thalassiosira</taxon>
    </lineage>
</organism>
<name>K0RTE1_THAOC</name>
<feature type="compositionally biased region" description="Basic and acidic residues" evidence="1">
    <location>
        <begin position="20"/>
        <end position="31"/>
    </location>
</feature>
<evidence type="ECO:0000256" key="1">
    <source>
        <dbReference type="SAM" id="MobiDB-lite"/>
    </source>
</evidence>
<sequence length="31" mass="3237">MGKKSRSKKGGGGQPAARLARKEKLQDPGKA</sequence>
<dbReference type="EMBL" id="AGNL01032017">
    <property type="protein sequence ID" value="EJK56255.1"/>
    <property type="molecule type" value="Genomic_DNA"/>
</dbReference>
<accession>K0RTE1</accession>
<dbReference type="AlphaFoldDB" id="K0RTE1"/>
<protein>
    <submittedName>
        <fullName evidence="2">Uncharacterized protein</fullName>
    </submittedName>
</protein>
<evidence type="ECO:0000313" key="3">
    <source>
        <dbReference type="Proteomes" id="UP000266841"/>
    </source>
</evidence>
<gene>
    <name evidence="2" type="ORF">THAOC_23899</name>
</gene>
<feature type="non-terminal residue" evidence="2">
    <location>
        <position position="31"/>
    </location>
</feature>
<evidence type="ECO:0000313" key="2">
    <source>
        <dbReference type="EMBL" id="EJK56255.1"/>
    </source>
</evidence>
<proteinExistence type="predicted"/>